<dbReference type="RefSeq" id="WP_128314153.1">
    <property type="nucleotide sequence ID" value="NZ_JAOCFK010000013.1"/>
</dbReference>
<comment type="caution">
    <text evidence="1">The sequence shown here is derived from an EMBL/GenBank/DDBJ whole genome shotgun (WGS) entry which is preliminary data.</text>
</comment>
<dbReference type="EMBL" id="JAOCIZ010000184">
    <property type="protein sequence ID" value="MDH1507913.1"/>
    <property type="molecule type" value="Genomic_DNA"/>
</dbReference>
<organism evidence="1 2">
    <name type="scientific">Aeromonas caviae</name>
    <name type="common">Aeromonas punctata</name>
    <dbReference type="NCBI Taxonomy" id="648"/>
    <lineage>
        <taxon>Bacteria</taxon>
        <taxon>Pseudomonadati</taxon>
        <taxon>Pseudomonadota</taxon>
        <taxon>Gammaproteobacteria</taxon>
        <taxon>Aeromonadales</taxon>
        <taxon>Aeromonadaceae</taxon>
        <taxon>Aeromonas</taxon>
    </lineage>
</organism>
<protein>
    <submittedName>
        <fullName evidence="1">Uncharacterized protein</fullName>
    </submittedName>
</protein>
<reference evidence="1" key="1">
    <citation type="submission" date="2022-09" db="EMBL/GenBank/DDBJ databases">
        <title>Intensive care unit water sources are persistently colonized with multi-drug resistant bacteria and are the site of extensive horizontal gene transfer of antibiotic resistance genes.</title>
        <authorList>
            <person name="Diorio-Toth L."/>
        </authorList>
    </citation>
    <scope>NUCLEOTIDE SEQUENCE</scope>
    <source>
        <strain evidence="1">GD03710</strain>
    </source>
</reference>
<dbReference type="Proteomes" id="UP001161704">
    <property type="component" value="Unassembled WGS sequence"/>
</dbReference>
<dbReference type="AlphaFoldDB" id="A0AA42UG74"/>
<proteinExistence type="predicted"/>
<name>A0AA42UG74_AERCA</name>
<gene>
    <name evidence="1" type="ORF">N5I20_23030</name>
</gene>
<sequence length="99" mass="11560">MIDFHEAIKIAMNNVTTLIPKATDINLEGAMISADDRLYEINLSYEIPDNSFESISDEINNNPLYAMTRLMRKRREQKVFLVNKLDGKFRGFKNFKERS</sequence>
<evidence type="ECO:0000313" key="2">
    <source>
        <dbReference type="Proteomes" id="UP001161704"/>
    </source>
</evidence>
<evidence type="ECO:0000313" key="1">
    <source>
        <dbReference type="EMBL" id="MDH1507913.1"/>
    </source>
</evidence>
<accession>A0AA42UG74</accession>